<keyword evidence="5" id="KW-0407">Ion channel</keyword>
<dbReference type="GO" id="GO:0016020">
    <property type="term" value="C:membrane"/>
    <property type="evidence" value="ECO:0007669"/>
    <property type="project" value="UniProtKB-SubCell"/>
</dbReference>
<evidence type="ECO:0000259" key="8">
    <source>
        <dbReference type="Pfam" id="PF02932"/>
    </source>
</evidence>
<evidence type="ECO:0000313" key="10">
    <source>
        <dbReference type="Proteomes" id="UP001283361"/>
    </source>
</evidence>
<dbReference type="InterPro" id="IPR006201">
    <property type="entry name" value="Neur_channel"/>
</dbReference>
<accession>A0AAE1DRS9</accession>
<evidence type="ECO:0000256" key="4">
    <source>
        <dbReference type="ARBA" id="ARBA00023136"/>
    </source>
</evidence>
<evidence type="ECO:0000256" key="1">
    <source>
        <dbReference type="ARBA" id="ARBA00004141"/>
    </source>
</evidence>
<keyword evidence="2 5" id="KW-0812">Transmembrane</keyword>
<dbReference type="SUPFAM" id="SSF63712">
    <property type="entry name" value="Nicotinic receptor ligand binding domain-like"/>
    <property type="match status" value="1"/>
</dbReference>
<evidence type="ECO:0000259" key="7">
    <source>
        <dbReference type="Pfam" id="PF02931"/>
    </source>
</evidence>
<dbReference type="AlphaFoldDB" id="A0AAE1DRS9"/>
<evidence type="ECO:0000313" key="9">
    <source>
        <dbReference type="EMBL" id="KAK3780494.1"/>
    </source>
</evidence>
<gene>
    <name evidence="9" type="ORF">RRG08_045157</name>
</gene>
<name>A0AAE1DRS9_9GAST</name>
<keyword evidence="5" id="KW-0406">Ion transport</keyword>
<dbReference type="Proteomes" id="UP001283361">
    <property type="component" value="Unassembled WGS sequence"/>
</dbReference>
<evidence type="ECO:0000256" key="6">
    <source>
        <dbReference type="SAM" id="MobiDB-lite"/>
    </source>
</evidence>
<dbReference type="Gene3D" id="2.70.170.10">
    <property type="entry name" value="Neurotransmitter-gated ion-channel ligand-binding domain"/>
    <property type="match status" value="1"/>
</dbReference>
<dbReference type="InterPro" id="IPR006029">
    <property type="entry name" value="Neurotrans-gated_channel_TM"/>
</dbReference>
<comment type="similarity">
    <text evidence="5">Belongs to the ligand-gated ion channel (TC 1.A.9) family.</text>
</comment>
<dbReference type="EMBL" id="JAWDGP010002719">
    <property type="protein sequence ID" value="KAK3780494.1"/>
    <property type="molecule type" value="Genomic_DNA"/>
</dbReference>
<feature type="transmembrane region" description="Helical" evidence="5">
    <location>
        <begin position="315"/>
        <end position="340"/>
    </location>
</feature>
<sequence>MALLRETLDRSSLPLVFILTFVLRPIFASSSAFQPTGAERQARVRLYNDLMSSPILQNQLVPLSQESPVEVRVMLNVYKILEIIEPRQVINMAVYYEFEWKDEGFMWNPADYANVSHAYLPYDRAWHPKLIVANSAVEDFSLFPKPEYLQVNANGVFDITGGTIVHTHCYIDLTFFPFDHQTCTLIIGLIGHDIEVVPIATQVDLIEGVAQHVEIPAEWQVTNYSFKAAKSDEFPRVEFTIELDRASIYYLLCVLGPMAATSQLTLLVFWIPPASGERISFLMSIYVSTTLYLGFVGDTLPRKAYTFTEAPRMVLFIVFSIIECILVLIATIISMHMHAAEQKSVHNRRKLEKEEIQRELHGELNIEGMSPRQRNVNVMDLTVDEERLKEDKIHGDLSKVCFGENPGSEENRNQPTGGKERDRSKDNFVGTTCRKRRLVEKLCRYLAKRKESKIPGRICAQTMDRVMFLFFFGCSLLFYFKIFKDA</sequence>
<comment type="subcellular location">
    <subcellularLocation>
        <location evidence="1">Membrane</location>
        <topology evidence="1">Multi-pass membrane protein</topology>
    </subcellularLocation>
</comment>
<dbReference type="InterPro" id="IPR006202">
    <property type="entry name" value="Neur_chan_lig-bd"/>
</dbReference>
<dbReference type="InterPro" id="IPR036734">
    <property type="entry name" value="Neur_chan_lig-bd_sf"/>
</dbReference>
<organism evidence="9 10">
    <name type="scientific">Elysia crispata</name>
    <name type="common">lettuce slug</name>
    <dbReference type="NCBI Taxonomy" id="231223"/>
    <lineage>
        <taxon>Eukaryota</taxon>
        <taxon>Metazoa</taxon>
        <taxon>Spiralia</taxon>
        <taxon>Lophotrochozoa</taxon>
        <taxon>Mollusca</taxon>
        <taxon>Gastropoda</taxon>
        <taxon>Heterobranchia</taxon>
        <taxon>Euthyneura</taxon>
        <taxon>Panpulmonata</taxon>
        <taxon>Sacoglossa</taxon>
        <taxon>Placobranchoidea</taxon>
        <taxon>Plakobranchidae</taxon>
        <taxon>Elysia</taxon>
    </lineage>
</organism>
<dbReference type="InterPro" id="IPR038050">
    <property type="entry name" value="Neuro_actylchol_rec"/>
</dbReference>
<dbReference type="CDD" id="cd18989">
    <property type="entry name" value="LGIC_ECD_cation"/>
    <property type="match status" value="1"/>
</dbReference>
<dbReference type="CDD" id="cd19051">
    <property type="entry name" value="LGIC_TM_cation"/>
    <property type="match status" value="1"/>
</dbReference>
<dbReference type="Pfam" id="PF02932">
    <property type="entry name" value="Neur_chan_memb"/>
    <property type="match status" value="1"/>
</dbReference>
<dbReference type="SUPFAM" id="SSF90112">
    <property type="entry name" value="Neurotransmitter-gated ion-channel transmembrane pore"/>
    <property type="match status" value="1"/>
</dbReference>
<evidence type="ECO:0000256" key="3">
    <source>
        <dbReference type="ARBA" id="ARBA00022989"/>
    </source>
</evidence>
<protein>
    <submittedName>
        <fullName evidence="9">Uncharacterized protein</fullName>
    </submittedName>
</protein>
<dbReference type="PANTHER" id="PTHR18945">
    <property type="entry name" value="NEUROTRANSMITTER GATED ION CHANNEL"/>
    <property type="match status" value="1"/>
</dbReference>
<keyword evidence="5" id="KW-0813">Transport</keyword>
<dbReference type="InterPro" id="IPR036719">
    <property type="entry name" value="Neuro-gated_channel_TM_sf"/>
</dbReference>
<evidence type="ECO:0000256" key="5">
    <source>
        <dbReference type="RuleBase" id="RU000687"/>
    </source>
</evidence>
<dbReference type="PROSITE" id="PS00236">
    <property type="entry name" value="NEUROTR_ION_CHANNEL"/>
    <property type="match status" value="1"/>
</dbReference>
<dbReference type="PRINTS" id="PR00252">
    <property type="entry name" value="NRIONCHANNEL"/>
</dbReference>
<feature type="transmembrane region" description="Helical" evidence="5">
    <location>
        <begin position="466"/>
        <end position="483"/>
    </location>
</feature>
<feature type="region of interest" description="Disordered" evidence="6">
    <location>
        <begin position="400"/>
        <end position="426"/>
    </location>
</feature>
<feature type="domain" description="Neurotransmitter-gated ion-channel transmembrane" evidence="8">
    <location>
        <begin position="258"/>
        <end position="482"/>
    </location>
</feature>
<proteinExistence type="inferred from homology"/>
<comment type="caution">
    <text evidence="9">The sequence shown here is derived from an EMBL/GenBank/DDBJ whole genome shotgun (WGS) entry which is preliminary data.</text>
</comment>
<dbReference type="InterPro" id="IPR018000">
    <property type="entry name" value="Neurotransmitter_ion_chnl_CS"/>
</dbReference>
<dbReference type="Pfam" id="PF02931">
    <property type="entry name" value="Neur_chan_LBD"/>
    <property type="match status" value="1"/>
</dbReference>
<feature type="transmembrane region" description="Helical" evidence="5">
    <location>
        <begin position="278"/>
        <end position="295"/>
    </location>
</feature>
<feature type="domain" description="Neurotransmitter-gated ion-channel ligand-binding" evidence="7">
    <location>
        <begin position="45"/>
        <end position="245"/>
    </location>
</feature>
<dbReference type="GO" id="GO:0005230">
    <property type="term" value="F:extracellular ligand-gated monoatomic ion channel activity"/>
    <property type="evidence" value="ECO:0007669"/>
    <property type="project" value="InterPro"/>
</dbReference>
<reference evidence="9" key="1">
    <citation type="journal article" date="2023" name="G3 (Bethesda)">
        <title>A reference genome for the long-term kleptoplast-retaining sea slug Elysia crispata morphotype clarki.</title>
        <authorList>
            <person name="Eastman K.E."/>
            <person name="Pendleton A.L."/>
            <person name="Shaikh M.A."/>
            <person name="Suttiyut T."/>
            <person name="Ogas R."/>
            <person name="Tomko P."/>
            <person name="Gavelis G."/>
            <person name="Widhalm J.R."/>
            <person name="Wisecaver J.H."/>
        </authorList>
    </citation>
    <scope>NUCLEOTIDE SEQUENCE</scope>
    <source>
        <strain evidence="9">ECLA1</strain>
    </source>
</reference>
<keyword evidence="10" id="KW-1185">Reference proteome</keyword>
<feature type="transmembrane region" description="Helical" evidence="5">
    <location>
        <begin position="248"/>
        <end position="271"/>
    </location>
</feature>
<evidence type="ECO:0000256" key="2">
    <source>
        <dbReference type="ARBA" id="ARBA00022692"/>
    </source>
</evidence>
<keyword evidence="4 5" id="KW-0472">Membrane</keyword>
<dbReference type="Gene3D" id="1.20.58.390">
    <property type="entry name" value="Neurotransmitter-gated ion-channel transmembrane domain"/>
    <property type="match status" value="1"/>
</dbReference>
<dbReference type="GO" id="GO:0004888">
    <property type="term" value="F:transmembrane signaling receptor activity"/>
    <property type="evidence" value="ECO:0007669"/>
    <property type="project" value="InterPro"/>
</dbReference>
<keyword evidence="3 5" id="KW-1133">Transmembrane helix</keyword>